<dbReference type="Proteomes" id="UP000245539">
    <property type="component" value="Unassembled WGS sequence"/>
</dbReference>
<dbReference type="SUPFAM" id="SSF82714">
    <property type="entry name" value="Multidrug efflux transporter AcrB TolC docking domain, DN and DC subdomains"/>
    <property type="match status" value="2"/>
</dbReference>
<sequence>MHGAIAWFARNHVAANLLMVVIISAGIVSMFNRIPLEVFPAFERDVINISASYSGAAPNEVESAVVRRIEEAISDIPEIEHIISTAREGSASVNVEILPGSDKDQLLNEIKSRVDAISEFPDDVSSPVASTSVRIRENINVIFYGDITEMELNKETLKIRDELLQLPGITQVAISGLRPYEVGIEIPEITLQRYGLSLAEISRAIQTASQDIPAGSLKTDAGEIRIRTLGKATEAKDFYNVNIRSNEDGTQIRLGDIATIVDGFDEGPQYTTFDGKRGSSLEVYRVGDQSAIALSKTVIDYIAEKNDRLPSYMGVTYWRDNSKVLKARLTTLVNSAVQGCLLIFLLLALFLRPQVALWVSVGIPISFMGAMSLLPELGVTLNLISLFAFIVVLGIVVDDAIVTGENIYTHLQRGKDPTTAAIEGTQEVSVPVTFGVLTTMTAFVPLMMIGGTRGQIFAVIPAVILPVLLFSLIESKLILPAHMSSVKSPDPDEKPNILSRIQQGIARSLEWFIAKIFSPFLNFSLKLRYFMLTFFVALLVLSILSITTGRFAFTFFPRIQSEYVRADLTMPEGTPIEVTGRHVDNMLKQLLILQEKYVEEETNESVIQHILTTVGTLGGSRRQLTSGQSNIARIQFETTPPESRKIDITSVQLIREWQRMIGDIPGAESLSFRAEIGRGGQPLDIQIKGDDFALLSAASQEIKQRLGDYEGLFDIADSFEGGKDEIRMQIKPEAELLGLTLADLGQQIRNSIFGSEAESLQRGTEDAKVVVRLPKEERYSVTALEKIRIRTSNGDLVPLLEVADVAIEQGFSSIRRYDSTRVLNITADADKEAVDMPRIQEEMSIWLPQILEKYPDVSYTLEGELKEQSDAFNSMYYGLGFALLGIYALLAIPFRSYVQPFIVMGVIPFSIIGALIGHAIMGMTLSISSILGMLALTGVVVNDSLVLVDYINRRRREGIDLHEAVRKAGGARFRPILLTSLTTFAGLLPLMFEKSTQAQFLIPMAVSLGYGILFATLLSLVLVPVSYLILEDIKRILGTITRWLFNLEKPQKQETA</sequence>
<reference evidence="2 3" key="1">
    <citation type="submission" date="2018-05" db="EMBL/GenBank/DDBJ databases">
        <title>Leucothrix arctica sp. nov., isolated from Arctic seawater.</title>
        <authorList>
            <person name="Choi A."/>
            <person name="Baek K."/>
        </authorList>
    </citation>
    <scope>NUCLEOTIDE SEQUENCE [LARGE SCALE GENOMIC DNA]</scope>
    <source>
        <strain evidence="2 3">JCM 18388</strain>
    </source>
</reference>
<dbReference type="Gene3D" id="3.30.70.1440">
    <property type="entry name" value="Multidrug efflux transporter AcrB pore domain"/>
    <property type="match status" value="1"/>
</dbReference>
<feature type="transmembrane region" description="Helical" evidence="1">
    <location>
        <begin position="529"/>
        <end position="553"/>
    </location>
</feature>
<dbReference type="Gene3D" id="3.30.70.1430">
    <property type="entry name" value="Multidrug efflux transporter AcrB pore domain"/>
    <property type="match status" value="2"/>
</dbReference>
<dbReference type="SUPFAM" id="SSF82693">
    <property type="entry name" value="Multidrug efflux transporter AcrB pore domain, PN1, PN2, PC1 and PC2 subdomains"/>
    <property type="match status" value="2"/>
</dbReference>
<keyword evidence="3" id="KW-1185">Reference proteome</keyword>
<organism evidence="2 3">
    <name type="scientific">Leucothrix pacifica</name>
    <dbReference type="NCBI Taxonomy" id="1247513"/>
    <lineage>
        <taxon>Bacteria</taxon>
        <taxon>Pseudomonadati</taxon>
        <taxon>Pseudomonadota</taxon>
        <taxon>Gammaproteobacteria</taxon>
        <taxon>Thiotrichales</taxon>
        <taxon>Thiotrichaceae</taxon>
        <taxon>Leucothrix</taxon>
    </lineage>
</organism>
<proteinExistence type="predicted"/>
<comment type="caution">
    <text evidence="2">The sequence shown here is derived from an EMBL/GenBank/DDBJ whole genome shotgun (WGS) entry which is preliminary data.</text>
</comment>
<evidence type="ECO:0000313" key="2">
    <source>
        <dbReference type="EMBL" id="PWQ94968.1"/>
    </source>
</evidence>
<dbReference type="InterPro" id="IPR027463">
    <property type="entry name" value="AcrB_DN_DC_subdom"/>
</dbReference>
<feature type="transmembrane region" description="Helical" evidence="1">
    <location>
        <begin position="1004"/>
        <end position="1030"/>
    </location>
</feature>
<dbReference type="OrthoDB" id="5287122at2"/>
<feature type="transmembrane region" description="Helical" evidence="1">
    <location>
        <begin position="927"/>
        <end position="952"/>
    </location>
</feature>
<dbReference type="PANTHER" id="PTHR32063:SF33">
    <property type="entry name" value="RND SUPERFAMILY EFFLUX PUMP PERMEASE COMPONENT"/>
    <property type="match status" value="1"/>
</dbReference>
<dbReference type="AlphaFoldDB" id="A0A317C8Z0"/>
<protein>
    <submittedName>
        <fullName evidence="2">Acriflavine resistance protein B</fullName>
    </submittedName>
</protein>
<dbReference type="GO" id="GO:0042910">
    <property type="term" value="F:xenobiotic transmembrane transporter activity"/>
    <property type="evidence" value="ECO:0007669"/>
    <property type="project" value="TreeGrafter"/>
</dbReference>
<feature type="transmembrane region" description="Helical" evidence="1">
    <location>
        <begin position="329"/>
        <end position="350"/>
    </location>
</feature>
<feature type="transmembrane region" description="Helical" evidence="1">
    <location>
        <begin position="386"/>
        <end position="408"/>
    </location>
</feature>
<dbReference type="Pfam" id="PF00873">
    <property type="entry name" value="ACR_tran"/>
    <property type="match status" value="1"/>
</dbReference>
<gene>
    <name evidence="2" type="ORF">DKW60_16325</name>
</gene>
<name>A0A317C8Z0_9GAMM</name>
<dbReference type="SUPFAM" id="SSF82866">
    <property type="entry name" value="Multidrug efflux transporter AcrB transmembrane domain"/>
    <property type="match status" value="2"/>
</dbReference>
<dbReference type="Gene3D" id="3.30.70.1320">
    <property type="entry name" value="Multidrug efflux transporter AcrB pore domain like"/>
    <property type="match status" value="1"/>
</dbReference>
<feature type="transmembrane region" description="Helical" evidence="1">
    <location>
        <begin position="901"/>
        <end position="921"/>
    </location>
</feature>
<keyword evidence="1" id="KW-1133">Transmembrane helix</keyword>
<feature type="transmembrane region" description="Helical" evidence="1">
    <location>
        <begin position="12"/>
        <end position="31"/>
    </location>
</feature>
<dbReference type="RefSeq" id="WP_109838730.1">
    <property type="nucleotide sequence ID" value="NZ_QGKM01000052.1"/>
</dbReference>
<dbReference type="PRINTS" id="PR00702">
    <property type="entry name" value="ACRIFLAVINRP"/>
</dbReference>
<evidence type="ECO:0000256" key="1">
    <source>
        <dbReference type="SAM" id="Phobius"/>
    </source>
</evidence>
<dbReference type="Gene3D" id="1.20.1640.10">
    <property type="entry name" value="Multidrug efflux transporter AcrB transmembrane domain"/>
    <property type="match status" value="2"/>
</dbReference>
<feature type="transmembrane region" description="Helical" evidence="1">
    <location>
        <begin position="428"/>
        <end position="449"/>
    </location>
</feature>
<feature type="transmembrane region" description="Helical" evidence="1">
    <location>
        <begin position="355"/>
        <end position="374"/>
    </location>
</feature>
<feature type="transmembrane region" description="Helical" evidence="1">
    <location>
        <begin position="973"/>
        <end position="992"/>
    </location>
</feature>
<dbReference type="EMBL" id="QGKM01000052">
    <property type="protein sequence ID" value="PWQ94968.1"/>
    <property type="molecule type" value="Genomic_DNA"/>
</dbReference>
<dbReference type="InterPro" id="IPR001036">
    <property type="entry name" value="Acrflvin-R"/>
</dbReference>
<feature type="transmembrane region" description="Helical" evidence="1">
    <location>
        <begin position="455"/>
        <end position="473"/>
    </location>
</feature>
<dbReference type="Gene3D" id="3.30.2090.10">
    <property type="entry name" value="Multidrug efflux transporter AcrB TolC docking domain, DN and DC subdomains"/>
    <property type="match status" value="2"/>
</dbReference>
<dbReference type="PANTHER" id="PTHR32063">
    <property type="match status" value="1"/>
</dbReference>
<keyword evidence="1" id="KW-0472">Membrane</keyword>
<keyword evidence="1" id="KW-0812">Transmembrane</keyword>
<feature type="transmembrane region" description="Helical" evidence="1">
    <location>
        <begin position="875"/>
        <end position="894"/>
    </location>
</feature>
<accession>A0A317C8Z0</accession>
<evidence type="ECO:0000313" key="3">
    <source>
        <dbReference type="Proteomes" id="UP000245539"/>
    </source>
</evidence>
<dbReference type="GO" id="GO:0005886">
    <property type="term" value="C:plasma membrane"/>
    <property type="evidence" value="ECO:0007669"/>
    <property type="project" value="TreeGrafter"/>
</dbReference>